<accession>A0A3T1CE25</accession>
<proteinExistence type="predicted"/>
<dbReference type="FunFam" id="2.30.180.10:FF:000032">
    <property type="entry name" value="Fasciclin domain-containing protein, putative"/>
    <property type="match status" value="1"/>
</dbReference>
<evidence type="ECO:0000313" key="2">
    <source>
        <dbReference type="Proteomes" id="UP000290057"/>
    </source>
</evidence>
<dbReference type="Pfam" id="PF02469">
    <property type="entry name" value="Fasciclin"/>
    <property type="match status" value="1"/>
</dbReference>
<dbReference type="PANTHER" id="PTHR10900">
    <property type="entry name" value="PERIOSTIN-RELATED"/>
    <property type="match status" value="1"/>
</dbReference>
<evidence type="ECO:0000313" key="1">
    <source>
        <dbReference type="EMBL" id="BBI19216.1"/>
    </source>
</evidence>
<dbReference type="Proteomes" id="UP000290057">
    <property type="component" value="Chromosome"/>
</dbReference>
<dbReference type="InterPro" id="IPR036378">
    <property type="entry name" value="FAS1_dom_sf"/>
</dbReference>
<dbReference type="PANTHER" id="PTHR10900:SF77">
    <property type="entry name" value="FI19380P1"/>
    <property type="match status" value="1"/>
</dbReference>
<name>A0A3T1CE25_9SPHN</name>
<organism evidence="1 2">
    <name type="scientific">Qipengyuania flava</name>
    <dbReference type="NCBI Taxonomy" id="192812"/>
    <lineage>
        <taxon>Bacteria</taxon>
        <taxon>Pseudomonadati</taxon>
        <taxon>Pseudomonadota</taxon>
        <taxon>Alphaproteobacteria</taxon>
        <taxon>Sphingomonadales</taxon>
        <taxon>Erythrobacteraceae</taxon>
        <taxon>Qipengyuania</taxon>
    </lineage>
</organism>
<gene>
    <name evidence="1" type="ORF">EKJ_00630</name>
</gene>
<protein>
    <submittedName>
        <fullName evidence="1">Uncharacterized protein</fullName>
    </submittedName>
</protein>
<dbReference type="InterPro" id="IPR000782">
    <property type="entry name" value="FAS1_domain"/>
</dbReference>
<dbReference type="RefSeq" id="WP_130585502.1">
    <property type="nucleotide sequence ID" value="NZ_AP019389.1"/>
</dbReference>
<dbReference type="SMART" id="SM00554">
    <property type="entry name" value="FAS1"/>
    <property type="match status" value="1"/>
</dbReference>
<reference evidence="1 2" key="1">
    <citation type="submission" date="2019-01" db="EMBL/GenBank/DDBJ databases">
        <title>Complete genome sequence of Erythrobacter flavus KJ5.</title>
        <authorList>
            <person name="Kanesaki Y."/>
            <person name="Brotosudarmo T."/>
            <person name="Moriuchi R."/>
            <person name="Awai K."/>
        </authorList>
    </citation>
    <scope>NUCLEOTIDE SEQUENCE [LARGE SCALE GENOMIC DNA]</scope>
    <source>
        <strain evidence="1 2">KJ5</strain>
    </source>
</reference>
<dbReference type="SUPFAM" id="SSF82153">
    <property type="entry name" value="FAS1 domain"/>
    <property type="match status" value="1"/>
</dbReference>
<dbReference type="Gene3D" id="2.30.180.10">
    <property type="entry name" value="FAS1 domain"/>
    <property type="match status" value="1"/>
</dbReference>
<dbReference type="AlphaFoldDB" id="A0A3T1CE25"/>
<dbReference type="PROSITE" id="PS51257">
    <property type="entry name" value="PROKAR_LIPOPROTEIN"/>
    <property type="match status" value="1"/>
</dbReference>
<dbReference type="PROSITE" id="PS50213">
    <property type="entry name" value="FAS1"/>
    <property type="match status" value="1"/>
</dbReference>
<dbReference type="InterPro" id="IPR050904">
    <property type="entry name" value="Adhesion/Biosynth-related"/>
</dbReference>
<dbReference type="GO" id="GO:0005615">
    <property type="term" value="C:extracellular space"/>
    <property type="evidence" value="ECO:0007669"/>
    <property type="project" value="TreeGrafter"/>
</dbReference>
<dbReference type="EMBL" id="AP019389">
    <property type="protein sequence ID" value="BBI19216.1"/>
    <property type="molecule type" value="Genomic_DNA"/>
</dbReference>
<keyword evidence="2" id="KW-1185">Reference proteome</keyword>
<sequence length="193" mass="19352">MNKLTIALASAASLAIAACAEEPAETDAYDDTTVAADQMANADAAPGTLVEVAQGDESFSTLVSAVTAADLGATLSGEGPFTVFAPTNDAFAKIPEDTLTELTTNDTETLGNILTYHVVEGNVDAATLTQAIEDAGEAGYTINTVNGGTLTATVVDGNVVLTDAAGGTATVTATDVEASNGVIHVIDTVLMPQ</sequence>